<organism evidence="1 2">
    <name type="scientific">Granulimonas faecalis</name>
    <dbReference type="NCBI Taxonomy" id="2894155"/>
    <lineage>
        <taxon>Bacteria</taxon>
        <taxon>Bacillati</taxon>
        <taxon>Actinomycetota</taxon>
        <taxon>Coriobacteriia</taxon>
        <taxon>Coriobacteriales</taxon>
        <taxon>Kribbibacteriaceae</taxon>
        <taxon>Granulimonas</taxon>
    </lineage>
</organism>
<proteinExistence type="predicted"/>
<gene>
    <name evidence="1" type="ORF">ATOP_13250</name>
</gene>
<accession>A0AAV5B291</accession>
<evidence type="ECO:0008006" key="3">
    <source>
        <dbReference type="Google" id="ProtNLM"/>
    </source>
</evidence>
<evidence type="ECO:0000313" key="2">
    <source>
        <dbReference type="Proteomes" id="UP001055025"/>
    </source>
</evidence>
<name>A0AAV5B291_9ACTN</name>
<evidence type="ECO:0000313" key="1">
    <source>
        <dbReference type="EMBL" id="GJM55670.1"/>
    </source>
</evidence>
<sequence length="123" mass="13650">MPVRCALKSIDLSRARERPGRAAGAALFVTAENVLSDCTPRVPKLSGALRGSGRTRAAGDLRVVVEWGTDADTAAYARPQYYGNFNHPNQPGVQSPARWFDEAEREDGRRWVQLFDHELKARV</sequence>
<dbReference type="Proteomes" id="UP001055025">
    <property type="component" value="Unassembled WGS sequence"/>
</dbReference>
<dbReference type="AlphaFoldDB" id="A0AAV5B291"/>
<dbReference type="RefSeq" id="WP_265590881.1">
    <property type="nucleotide sequence ID" value="NZ_BQKC01000001.1"/>
</dbReference>
<comment type="caution">
    <text evidence="1">The sequence shown here is derived from an EMBL/GenBank/DDBJ whole genome shotgun (WGS) entry which is preliminary data.</text>
</comment>
<reference evidence="1" key="1">
    <citation type="journal article" date="2022" name="Int. J. Syst. Evol. Microbiol.">
        <title>Granulimonas faecalis gen. nov., sp. nov., and Leptogranulimonas caecicola gen. nov., sp. nov., novel lactate-producing Atopobiaceae bacteria isolated from mouse intestines, and an emended description of the family Atopobiaceae.</title>
        <authorList>
            <person name="Morinaga K."/>
            <person name="Kusada H."/>
            <person name="Sakamoto S."/>
            <person name="Murakami T."/>
            <person name="Toyoda A."/>
            <person name="Mori H."/>
            <person name="Meng X.Y."/>
            <person name="Takashino M."/>
            <person name="Murotomi K."/>
            <person name="Tamaki H."/>
        </authorList>
    </citation>
    <scope>NUCLEOTIDE SEQUENCE</scope>
    <source>
        <strain evidence="1">OPF53</strain>
    </source>
</reference>
<dbReference type="EMBL" id="BQKC01000001">
    <property type="protein sequence ID" value="GJM55670.1"/>
    <property type="molecule type" value="Genomic_DNA"/>
</dbReference>
<protein>
    <recommendedName>
        <fullName evidence="3">HK97 gp10 family phage protein</fullName>
    </recommendedName>
</protein>
<keyword evidence="2" id="KW-1185">Reference proteome</keyword>